<dbReference type="PROSITE" id="PS01054">
    <property type="entry name" value="TRANSALDOLASE_1"/>
    <property type="match status" value="1"/>
</dbReference>
<dbReference type="Proteomes" id="UP000254020">
    <property type="component" value="Unassembled WGS sequence"/>
</dbReference>
<evidence type="ECO:0000313" key="3">
    <source>
        <dbReference type="Proteomes" id="UP000254020"/>
    </source>
</evidence>
<accession>A0A378A149</accession>
<dbReference type="Pfam" id="PF00923">
    <property type="entry name" value="TAL_FSA"/>
    <property type="match status" value="1"/>
</dbReference>
<protein>
    <submittedName>
        <fullName evidence="2">Transaldolase A</fullName>
        <ecNumber evidence="2">2.2.1.2</ecNumber>
    </submittedName>
</protein>
<dbReference type="InterPro" id="IPR001585">
    <property type="entry name" value="TAL/FSA"/>
</dbReference>
<name>A0A378A149_KLEPN</name>
<dbReference type="UniPathway" id="UPA00115">
    <property type="reaction ID" value="UER00414"/>
</dbReference>
<dbReference type="EC" id="2.2.1.2" evidence="2"/>
<dbReference type="PANTHER" id="PTHR10683:SF18">
    <property type="entry name" value="TRANSALDOLASE"/>
    <property type="match status" value="1"/>
</dbReference>
<keyword evidence="1" id="KW-0704">Schiff base</keyword>
<dbReference type="PANTHER" id="PTHR10683">
    <property type="entry name" value="TRANSALDOLASE"/>
    <property type="match status" value="1"/>
</dbReference>
<organism evidence="2 3">
    <name type="scientific">Klebsiella pneumoniae subsp. pneumoniae</name>
    <dbReference type="NCBI Taxonomy" id="72407"/>
    <lineage>
        <taxon>Bacteria</taxon>
        <taxon>Pseudomonadati</taxon>
        <taxon>Pseudomonadota</taxon>
        <taxon>Gammaproteobacteria</taxon>
        <taxon>Enterobacterales</taxon>
        <taxon>Enterobacteriaceae</taxon>
        <taxon>Klebsiella/Raoultella group</taxon>
        <taxon>Klebsiella</taxon>
        <taxon>Klebsiella pneumoniae complex</taxon>
    </lineage>
</organism>
<sequence>MSQLDELKKYTTVVADTGDIESIKKFAPQDATTNPSLVLKAAQLPQYQPLIADAIGKARRQGGSAENAID</sequence>
<dbReference type="GO" id="GO:0004801">
    <property type="term" value="F:transaldolase activity"/>
    <property type="evidence" value="ECO:0007669"/>
    <property type="project" value="UniProtKB-EC"/>
</dbReference>
<evidence type="ECO:0000313" key="2">
    <source>
        <dbReference type="EMBL" id="STU90921.1"/>
    </source>
</evidence>
<gene>
    <name evidence="2" type="primary">talA_5</name>
    <name evidence="2" type="ORF">NCTC9504_04120</name>
</gene>
<reference evidence="2 3" key="1">
    <citation type="submission" date="2018-06" db="EMBL/GenBank/DDBJ databases">
        <authorList>
            <consortium name="Pathogen Informatics"/>
            <person name="Doyle S."/>
        </authorList>
    </citation>
    <scope>NUCLEOTIDE SEQUENCE [LARGE SCALE GENOMIC DNA]</scope>
    <source>
        <strain evidence="2 3">NCTC9504</strain>
    </source>
</reference>
<dbReference type="GO" id="GO:0005975">
    <property type="term" value="P:carbohydrate metabolic process"/>
    <property type="evidence" value="ECO:0007669"/>
    <property type="project" value="InterPro"/>
</dbReference>
<dbReference type="GO" id="GO:0006098">
    <property type="term" value="P:pentose-phosphate shunt"/>
    <property type="evidence" value="ECO:0007669"/>
    <property type="project" value="UniProtKB-UniPathway"/>
</dbReference>
<dbReference type="EMBL" id="UGMA01000005">
    <property type="protein sequence ID" value="STU90921.1"/>
    <property type="molecule type" value="Genomic_DNA"/>
</dbReference>
<evidence type="ECO:0000256" key="1">
    <source>
        <dbReference type="ARBA" id="ARBA00023270"/>
    </source>
</evidence>
<dbReference type="SUPFAM" id="SSF51569">
    <property type="entry name" value="Aldolase"/>
    <property type="match status" value="1"/>
</dbReference>
<dbReference type="AlphaFoldDB" id="A0A378A149"/>
<dbReference type="InterPro" id="IPR013785">
    <property type="entry name" value="Aldolase_TIM"/>
</dbReference>
<dbReference type="Gene3D" id="3.20.20.70">
    <property type="entry name" value="Aldolase class I"/>
    <property type="match status" value="1"/>
</dbReference>
<keyword evidence="2" id="KW-0808">Transferase</keyword>
<proteinExistence type="predicted"/>
<dbReference type="InterPro" id="IPR018225">
    <property type="entry name" value="Transaldolase_AS"/>
</dbReference>